<reference evidence="1" key="1">
    <citation type="submission" date="2022-04" db="EMBL/GenBank/DDBJ databases">
        <title>Jade perch genome.</title>
        <authorList>
            <person name="Chao B."/>
        </authorList>
    </citation>
    <scope>NUCLEOTIDE SEQUENCE</scope>
    <source>
        <strain evidence="1">CB-2022</strain>
    </source>
</reference>
<name>A0ACB8V9T6_9TELE</name>
<comment type="caution">
    <text evidence="1">The sequence shown here is derived from an EMBL/GenBank/DDBJ whole genome shotgun (WGS) entry which is preliminary data.</text>
</comment>
<proteinExistence type="predicted"/>
<evidence type="ECO:0000313" key="2">
    <source>
        <dbReference type="Proteomes" id="UP000831701"/>
    </source>
</evidence>
<dbReference type="EMBL" id="CM041554">
    <property type="protein sequence ID" value="KAI3352110.1"/>
    <property type="molecule type" value="Genomic_DNA"/>
</dbReference>
<feature type="non-terminal residue" evidence="1">
    <location>
        <position position="131"/>
    </location>
</feature>
<dbReference type="Proteomes" id="UP000831701">
    <property type="component" value="Chromosome 24"/>
</dbReference>
<feature type="non-terminal residue" evidence="1">
    <location>
        <position position="1"/>
    </location>
</feature>
<protein>
    <submittedName>
        <fullName evidence="1">Uncharacterized protein</fullName>
    </submittedName>
</protein>
<accession>A0ACB8V9T6</accession>
<organism evidence="1 2">
    <name type="scientific">Scortum barcoo</name>
    <name type="common">barcoo grunter</name>
    <dbReference type="NCBI Taxonomy" id="214431"/>
    <lineage>
        <taxon>Eukaryota</taxon>
        <taxon>Metazoa</taxon>
        <taxon>Chordata</taxon>
        <taxon>Craniata</taxon>
        <taxon>Vertebrata</taxon>
        <taxon>Euteleostomi</taxon>
        <taxon>Actinopterygii</taxon>
        <taxon>Neopterygii</taxon>
        <taxon>Teleostei</taxon>
        <taxon>Neoteleostei</taxon>
        <taxon>Acanthomorphata</taxon>
        <taxon>Eupercaria</taxon>
        <taxon>Centrarchiformes</taxon>
        <taxon>Terapontoidei</taxon>
        <taxon>Terapontidae</taxon>
        <taxon>Scortum</taxon>
    </lineage>
</organism>
<evidence type="ECO:0000313" key="1">
    <source>
        <dbReference type="EMBL" id="KAI3352110.1"/>
    </source>
</evidence>
<gene>
    <name evidence="1" type="ORF">L3Q82_020925</name>
</gene>
<sequence>TQQWWASSEDDNDLAYREEVEQLVRWCEGNNLILNVEKTKEIIMDFRKIQPSHAPLLINNSDRGVFGGAHHRRPHLDIAPQCCVSLGQKHHQGRLTPPPWTFFTSALRKKILQHPVQNNQVQEQFFPLAIR</sequence>
<keyword evidence="2" id="KW-1185">Reference proteome</keyword>